<sequence length="412" mass="45682">MSPIWCIAGLDPHRDTPVEILHVILLGFLKYMWWDIINHQLHNNVDKKNELEIKLASVNIDGLGIDLVAAHTLVTYSGSLTGQDFRILVQITPFVLKGLVSDDCFETWVALSKLVPLVWQPEIEDINEYLTLVRNEIDYFLLCVARWTSIFADWDQPCCSQLRDSSHSMQLSMRRVFTPIDMCPPVTLGLPLPKRNLPSDDLSLRSQSTTQLPEPYQPRSFSHFCQDWTCIGQGPAHLIAGNNTASQYLGLFPKKKKKNQAGICLSDKRPPRSFANTLMGAQFPALSVFTASERDTSLFVTAKEMYLKNGDHCLLEGHVVVRNPGGGSNVVAKVVEILQRKFSVHAMSQSPDCILIAGALLSETSAHGMPQIAASGHYGVVPLSQLLCTVNVQHDCSHNACTADASVSIFEE</sequence>
<dbReference type="EMBL" id="JAUEPU010000040">
    <property type="protein sequence ID" value="KAK0488233.1"/>
    <property type="molecule type" value="Genomic_DNA"/>
</dbReference>
<reference evidence="1" key="1">
    <citation type="submission" date="2023-06" db="EMBL/GenBank/DDBJ databases">
        <authorList>
            <consortium name="Lawrence Berkeley National Laboratory"/>
            <person name="Ahrendt S."/>
            <person name="Sahu N."/>
            <person name="Indic B."/>
            <person name="Wong-Bajracharya J."/>
            <person name="Merenyi Z."/>
            <person name="Ke H.-M."/>
            <person name="Monk M."/>
            <person name="Kocsube S."/>
            <person name="Drula E."/>
            <person name="Lipzen A."/>
            <person name="Balint B."/>
            <person name="Henrissat B."/>
            <person name="Andreopoulos B."/>
            <person name="Martin F.M."/>
            <person name="Harder C.B."/>
            <person name="Rigling D."/>
            <person name="Ford K.L."/>
            <person name="Foster G.D."/>
            <person name="Pangilinan J."/>
            <person name="Papanicolaou A."/>
            <person name="Barry K."/>
            <person name="LaButti K."/>
            <person name="Viragh M."/>
            <person name="Koriabine M."/>
            <person name="Yan M."/>
            <person name="Riley R."/>
            <person name="Champramary S."/>
            <person name="Plett K.L."/>
            <person name="Tsai I.J."/>
            <person name="Slot J."/>
            <person name="Sipos G."/>
            <person name="Plett J."/>
            <person name="Nagy L.G."/>
            <person name="Grigoriev I.V."/>
        </authorList>
    </citation>
    <scope>NUCLEOTIDE SEQUENCE</scope>
    <source>
        <strain evidence="1">HWK02</strain>
    </source>
</reference>
<comment type="caution">
    <text evidence="1">The sequence shown here is derived from an EMBL/GenBank/DDBJ whole genome shotgun (WGS) entry which is preliminary data.</text>
</comment>
<accession>A0AA39UHX7</accession>
<proteinExistence type="predicted"/>
<dbReference type="PANTHER" id="PTHR31912">
    <property type="entry name" value="IP13529P"/>
    <property type="match status" value="1"/>
</dbReference>
<evidence type="ECO:0000313" key="2">
    <source>
        <dbReference type="Proteomes" id="UP001175228"/>
    </source>
</evidence>
<evidence type="ECO:0000313" key="1">
    <source>
        <dbReference type="EMBL" id="KAK0488233.1"/>
    </source>
</evidence>
<gene>
    <name evidence="1" type="ORF">EDD18DRAFT_1359676</name>
</gene>
<name>A0AA39UHX7_9AGAR</name>
<dbReference type="PANTHER" id="PTHR31912:SF34">
    <property type="entry name" value="NOTOCHORD-RELATED PROTEIN"/>
    <property type="match status" value="1"/>
</dbReference>
<organism evidence="1 2">
    <name type="scientific">Armillaria luteobubalina</name>
    <dbReference type="NCBI Taxonomy" id="153913"/>
    <lineage>
        <taxon>Eukaryota</taxon>
        <taxon>Fungi</taxon>
        <taxon>Dikarya</taxon>
        <taxon>Basidiomycota</taxon>
        <taxon>Agaricomycotina</taxon>
        <taxon>Agaricomycetes</taxon>
        <taxon>Agaricomycetidae</taxon>
        <taxon>Agaricales</taxon>
        <taxon>Marasmiineae</taxon>
        <taxon>Physalacriaceae</taxon>
        <taxon>Armillaria</taxon>
    </lineage>
</organism>
<keyword evidence="2" id="KW-1185">Reference proteome</keyword>
<dbReference type="AlphaFoldDB" id="A0AA39UHX7"/>
<dbReference type="Proteomes" id="UP001175228">
    <property type="component" value="Unassembled WGS sequence"/>
</dbReference>
<protein>
    <submittedName>
        <fullName evidence="1">Uncharacterized protein</fullName>
    </submittedName>
</protein>